<comment type="caution">
    <text evidence="2">The sequence shown here is derived from an EMBL/GenBank/DDBJ whole genome shotgun (WGS) entry which is preliminary data.</text>
</comment>
<organism evidence="2 3">
    <name type="scientific">Puccinia graminis f. sp. tritici</name>
    <dbReference type="NCBI Taxonomy" id="56615"/>
    <lineage>
        <taxon>Eukaryota</taxon>
        <taxon>Fungi</taxon>
        <taxon>Dikarya</taxon>
        <taxon>Basidiomycota</taxon>
        <taxon>Pucciniomycotina</taxon>
        <taxon>Pucciniomycetes</taxon>
        <taxon>Pucciniales</taxon>
        <taxon>Pucciniaceae</taxon>
        <taxon>Puccinia</taxon>
    </lineage>
</organism>
<evidence type="ECO:0000256" key="1">
    <source>
        <dbReference type="SAM" id="MobiDB-lite"/>
    </source>
</evidence>
<proteinExistence type="predicted"/>
<feature type="compositionally biased region" description="Pro residues" evidence="1">
    <location>
        <begin position="194"/>
        <end position="206"/>
    </location>
</feature>
<gene>
    <name evidence="2" type="ORF">PGT21_031863</name>
</gene>
<feature type="region of interest" description="Disordered" evidence="1">
    <location>
        <begin position="768"/>
        <end position="789"/>
    </location>
</feature>
<evidence type="ECO:0000313" key="2">
    <source>
        <dbReference type="EMBL" id="KAA1075234.1"/>
    </source>
</evidence>
<dbReference type="OrthoDB" id="2507007at2759"/>
<feature type="compositionally biased region" description="Low complexity" evidence="1">
    <location>
        <begin position="230"/>
        <end position="243"/>
    </location>
</feature>
<feature type="compositionally biased region" description="Basic and acidic residues" evidence="1">
    <location>
        <begin position="807"/>
        <end position="820"/>
    </location>
</feature>
<feature type="compositionally biased region" description="Polar residues" evidence="1">
    <location>
        <begin position="774"/>
        <end position="789"/>
    </location>
</feature>
<protein>
    <submittedName>
        <fullName evidence="2">Uncharacterized protein</fullName>
    </submittedName>
</protein>
<feature type="region of interest" description="Disordered" evidence="1">
    <location>
        <begin position="619"/>
        <end position="756"/>
    </location>
</feature>
<feature type="compositionally biased region" description="Basic residues" evidence="1">
    <location>
        <begin position="207"/>
        <end position="216"/>
    </location>
</feature>
<accession>A0A5B0MGY3</accession>
<feature type="compositionally biased region" description="Polar residues" evidence="1">
    <location>
        <begin position="632"/>
        <end position="656"/>
    </location>
</feature>
<feature type="compositionally biased region" description="Low complexity" evidence="1">
    <location>
        <begin position="821"/>
        <end position="851"/>
    </location>
</feature>
<feature type="region of interest" description="Disordered" evidence="1">
    <location>
        <begin position="77"/>
        <end position="101"/>
    </location>
</feature>
<name>A0A5B0MGY3_PUCGR</name>
<dbReference type="EMBL" id="VSWC01000157">
    <property type="protein sequence ID" value="KAA1075234.1"/>
    <property type="molecule type" value="Genomic_DNA"/>
</dbReference>
<keyword evidence="3" id="KW-1185">Reference proteome</keyword>
<feature type="compositionally biased region" description="Basic residues" evidence="1">
    <location>
        <begin position="657"/>
        <end position="682"/>
    </location>
</feature>
<feature type="compositionally biased region" description="Low complexity" evidence="1">
    <location>
        <begin position="87"/>
        <end position="97"/>
    </location>
</feature>
<feature type="compositionally biased region" description="Polar residues" evidence="1">
    <location>
        <begin position="130"/>
        <end position="173"/>
    </location>
</feature>
<feature type="compositionally biased region" description="Polar residues" evidence="1">
    <location>
        <begin position="182"/>
        <end position="191"/>
    </location>
</feature>
<dbReference type="AlphaFoldDB" id="A0A5B0MGY3"/>
<feature type="region of interest" description="Disordered" evidence="1">
    <location>
        <begin position="805"/>
        <end position="883"/>
    </location>
</feature>
<evidence type="ECO:0000313" key="3">
    <source>
        <dbReference type="Proteomes" id="UP000324748"/>
    </source>
</evidence>
<feature type="region of interest" description="Disordered" evidence="1">
    <location>
        <begin position="130"/>
        <end position="253"/>
    </location>
</feature>
<dbReference type="Proteomes" id="UP000324748">
    <property type="component" value="Unassembled WGS sequence"/>
</dbReference>
<feature type="compositionally biased region" description="Polar residues" evidence="1">
    <location>
        <begin position="77"/>
        <end position="86"/>
    </location>
</feature>
<sequence length="883" mass="97211">MSYSQLNNSVNPRQQVNLHQHGQYPSPSNLVLDTNQNQQQFIQSNGHYGQHSSPSMYDFGDDRLQLLPSEQIYVLPNSQQPTGVHFSQSQQTTSGSSNRAYIPQSAPLQHSLTKRIASASANEVYIPQSTRLQHCQTQPNTSTASNRGVISRTATTPSGYRETSTSKQPTYTPLGTHHSPEAQPTPQQGHPQRNPAPAPTPLPPVKPVKKPRKKTVRQYAEANPNPNPAPAATSTPQTPAASNVATPAPDPTTRESVTRFLAVPNSNTVPSVRVPPTLESYASKTIDELRAIALAKSKKVMTRDDELYFFQYHELQKTELTLAAINRGVSMSMVENLMGRKQAMREASGWNNFQTKHKHLFEGRKGVKGSGAMSLLSTKWQGLTPEERAAYQTKNLPGIVEEDETIMDSSTDVPDLAMVTGLRAHSKSLKIAEKRVDDFMKEWNKKAVHIAASNHCELVMFAVSNHLHSHNFQLAHSTPGAADFVKQIYEADGIRNYQSRIQSYCTGAEINSISAAVTKKNNKKGMNDSAVAQARAKLADFVSRETGGRKTSWSWQGCDKALGRLGYKLIFLPGALSNPDWIKSPSSRFLNNEAKLIMDDIDQDLIRIVKDKDALMGHIRQPTGPVKRKTLHVSTGPDNEGNNENRTNSLPTPSTTKKQKRVNTRPRKTAPPKNGNRRRKRYPSLTPAERALDSSSGSDSPLQRPGGFELPEHSLGDTDIDSDQEEVPPHRGKQGPTVTHSNTNFDDEDEPAVPRRRRVVVDTNEGQDHIGEHQSLSNPAPRQNNIHQSNRAAACASLYLRACTAPSRDDHPTSQNRSDRPSPSFLPPSSSQSRGSSHLATAFQSAFSTASIEPPAAPSRDDHPISQNRSHRPSPSFLPPSSE</sequence>
<reference evidence="2 3" key="1">
    <citation type="submission" date="2019-05" db="EMBL/GenBank/DDBJ databases">
        <title>Emergence of the Ug99 lineage of the wheat stem rust pathogen through somatic hybridization.</title>
        <authorList>
            <person name="Li F."/>
            <person name="Upadhyaya N.M."/>
            <person name="Sperschneider J."/>
            <person name="Matny O."/>
            <person name="Nguyen-Phuc H."/>
            <person name="Mago R."/>
            <person name="Raley C."/>
            <person name="Miller M.E."/>
            <person name="Silverstein K.A.T."/>
            <person name="Henningsen E."/>
            <person name="Hirsch C.D."/>
            <person name="Visser B."/>
            <person name="Pretorius Z.A."/>
            <person name="Steffenson B.J."/>
            <person name="Schwessinger B."/>
            <person name="Dodds P.N."/>
            <person name="Figueroa M."/>
        </authorList>
    </citation>
    <scope>NUCLEOTIDE SEQUENCE [LARGE SCALE GENOMIC DNA]</scope>
    <source>
        <strain evidence="2">21-0</strain>
    </source>
</reference>